<dbReference type="EMBL" id="CP064786">
    <property type="protein sequence ID" value="QSG03171.1"/>
    <property type="molecule type" value="Genomic_DNA"/>
</dbReference>
<evidence type="ECO:0008006" key="4">
    <source>
        <dbReference type="Google" id="ProtNLM"/>
    </source>
</evidence>
<dbReference type="PROSITE" id="PS51257">
    <property type="entry name" value="PROKAR_LIPOPROTEIN"/>
    <property type="match status" value="1"/>
</dbReference>
<dbReference type="RefSeq" id="WP_238477230.1">
    <property type="nucleotide sequence ID" value="NZ_CP064786.1"/>
</dbReference>
<feature type="region of interest" description="Disordered" evidence="1">
    <location>
        <begin position="409"/>
        <end position="431"/>
    </location>
</feature>
<proteinExistence type="predicted"/>
<keyword evidence="3" id="KW-1185">Reference proteome</keyword>
<organism evidence="2 3">
    <name type="scientific">Natranaeroarchaeum sulfidigenes</name>
    <dbReference type="NCBI Taxonomy" id="2784880"/>
    <lineage>
        <taxon>Archaea</taxon>
        <taxon>Methanobacteriati</taxon>
        <taxon>Methanobacteriota</taxon>
        <taxon>Stenosarchaea group</taxon>
        <taxon>Halobacteria</taxon>
        <taxon>Halobacteriales</taxon>
        <taxon>Natronoarchaeaceae</taxon>
        <taxon>Natranaeroarchaeum</taxon>
    </lineage>
</organism>
<evidence type="ECO:0000256" key="1">
    <source>
        <dbReference type="SAM" id="MobiDB-lite"/>
    </source>
</evidence>
<evidence type="ECO:0000313" key="2">
    <source>
        <dbReference type="EMBL" id="QSG03171.1"/>
    </source>
</evidence>
<dbReference type="Proteomes" id="UP000663586">
    <property type="component" value="Chromosome"/>
</dbReference>
<dbReference type="KEGG" id="hara:AArcS_1970"/>
<evidence type="ECO:0000313" key="3">
    <source>
        <dbReference type="Proteomes" id="UP000663586"/>
    </source>
</evidence>
<accession>A0A897MSA4</accession>
<name>A0A897MSA4_9EURY</name>
<feature type="compositionally biased region" description="Low complexity" evidence="1">
    <location>
        <begin position="409"/>
        <end position="425"/>
    </location>
</feature>
<protein>
    <recommendedName>
        <fullName evidence="4">Lipoprotein</fullName>
    </recommendedName>
</protein>
<dbReference type="GeneID" id="70685345"/>
<dbReference type="AlphaFoldDB" id="A0A897MSA4"/>
<sequence>MVSRRVALTAVLAALLLLAGCTAPTPPPDVANGGEIEGEEAPAGDDSTTSADRDDADTESHRDLDLDEDAVWDEVATMMDSDAQQPDLFVDEMPAGADQAFEPQQSEFQDALNATESSPSGSGTSGLAMPGSVYVFPDGPDEEVEQVLVHEYAHAIQFADGMFASWLRSAPGTTDEELLQTSLIEGGAVYVADEYTEENFPEFPAQSEQMAASYEAAPAGDRLLLAPYHYGAEYVHAEIDSADELPEVYRSHPVTTAEMLDPDGHPPATDLDVDVETSNSDWSVQRTDRKGELYTRIVLDTELSHDEATDAAAGWSDDELVAFEDVDGQEAFVWTTHWESEDNADAFAAAFDSKLDSRTDDWADRTVVERVDDRTVSVLIGPDEFRSAVDTTATNGTIDIDLGSTTAAPALTTPAQSTPTSATGADATVSS</sequence>
<reference evidence="2" key="1">
    <citation type="submission" date="2020-11" db="EMBL/GenBank/DDBJ databases">
        <title>Carbohydrate-dependent, anaerobic sulfur respiration: A novel catabolism in halophilic archaea.</title>
        <authorList>
            <person name="Sorokin D.Y."/>
            <person name="Messina E."/>
            <person name="Smedile F."/>
            <person name="La Cono V."/>
            <person name="Hallsworth J.E."/>
            <person name="Yakimov M.M."/>
        </authorList>
    </citation>
    <scope>NUCLEOTIDE SEQUENCE</scope>
    <source>
        <strain evidence="2">AArc-S</strain>
    </source>
</reference>
<gene>
    <name evidence="2" type="ORF">AArcS_1970</name>
</gene>
<feature type="region of interest" description="Disordered" evidence="1">
    <location>
        <begin position="21"/>
        <end position="68"/>
    </location>
</feature>